<evidence type="ECO:0000256" key="2">
    <source>
        <dbReference type="SAM" id="MobiDB-lite"/>
    </source>
</evidence>
<dbReference type="Pfam" id="PF24603">
    <property type="entry name" value="TPR_30"/>
    <property type="match status" value="1"/>
</dbReference>
<feature type="region of interest" description="Disordered" evidence="2">
    <location>
        <begin position="689"/>
        <end position="716"/>
    </location>
</feature>
<comment type="caution">
    <text evidence="4">The sequence shown here is derived from an EMBL/GenBank/DDBJ whole genome shotgun (WGS) entry which is preliminary data.</text>
</comment>
<dbReference type="AlphaFoldDB" id="A0A9P7QKG2"/>
<dbReference type="InterPro" id="IPR057585">
    <property type="entry name" value="TPR_dom_fungi"/>
</dbReference>
<feature type="repeat" description="PPR" evidence="1">
    <location>
        <begin position="1127"/>
        <end position="1161"/>
    </location>
</feature>
<dbReference type="GO" id="GO:0003729">
    <property type="term" value="F:mRNA binding"/>
    <property type="evidence" value="ECO:0007669"/>
    <property type="project" value="TreeGrafter"/>
</dbReference>
<sequence>MPTIYSSLYSSFIRQGSTFAKSITTHGYAQSVVAATHPHVLNSQNRPVFGRRHPYRLGRLSNLHLHSAFHTERAGSQRAEQTSAQNHHGGLDAYYENLQISQAAAGEPENEWTQFEFPKRIEWKPSSSSVLHNDESAAAAEAAAEAAETVEALESRSVISAEDQAVLAHVDALLEREVEARKQLEATEDASDVKNSSSPPLSRVRTPVLESSRTPGAALDESSQVDAQSQTFADRLLKLSQDGQHVEIPAVFEAMVASGATPTASAYNALLSATMHLPIKRIEVVSKALDVFADMKRRRVAPDCDTYDILVGLLASRSLEVSHLKAALEVKRKRFGGMDQEGKFMLDSHELEYAILCEDDRLDLAIQLFGNSIDADVAMYSAETYHHLISACAVSERVSDMLRLFEHMESNKKPASSSLYSSMITAFAKNGNLVSAVECYTEYRDLAIAADKGRATTLRDRLDAEVYAAVINAYIVSDKDGGAKKFYDKIVSEYGERAAEYKEAMVRTGFVKGLINRQSYEKAFAWAQAVQAEARTLCLMDVATNAADNNALATATEVYNSIVADPQTVATPTVALLAMSIRTGDVASANKYWHLLSTCQATSSFIEPTAMYAVALIGSGQVVEGLVQSKAMFHRIRQSALQDPQSQVDAEIEEGVDFIRRYMDSRGIKDPRRDRAQQTASLAIRAGRVPAHAQTMDSTTSGGAPEPDGDFDPHAHNVDIQGSFRINQILESPLYDGASRVNDALECLHSMRRARTHPRYITYAKLITAASRREKAPMDLCLEILEFARTDVAPLYKYATVRFGWTAILDAMIGACLTLGHRERAENYHDELLHMGSRPSANTYGLYITTLKDAGKPVDEAGEALRIFHKAKADGVQPTAFLYNALIGKLGKARRIEECLLYFQEMRSLNVNLTSVTYGTVINALCRVGDYKMAEDLFHEMEAQVNYRPRPAPYNSIMQFFLTTKRDKAKVIQYYLRMQSRRIEPTSHTYKLLIDTHATLEPFDIAAADALVKTMHSSGQAQSVHYASLIHARGCILDDMDGAKKLFDTVVSDRLVRVDALLYQALFEAMVANHRVEETEAVLTQMRDHRVALSPYIANTLIRGWSAQNNVDKARQFFDAVPIYKREPSTYEAMTRAYLAAQQHENAEGVVEEMRRRGFPYAVAKKIIDLVRGGRSS</sequence>
<feature type="domain" description="Tetratricopeptide repeat" evidence="3">
    <location>
        <begin position="501"/>
        <end position="597"/>
    </location>
</feature>
<feature type="repeat" description="PPR" evidence="1">
    <location>
        <begin position="381"/>
        <end position="415"/>
    </location>
</feature>
<dbReference type="Proteomes" id="UP000707071">
    <property type="component" value="Unassembled WGS sequence"/>
</dbReference>
<feature type="repeat" description="PPR" evidence="1">
    <location>
        <begin position="914"/>
        <end position="944"/>
    </location>
</feature>
<keyword evidence="5" id="KW-1185">Reference proteome</keyword>
<accession>A0A9P7QKG2</accession>
<dbReference type="Pfam" id="PF01535">
    <property type="entry name" value="PPR"/>
    <property type="match status" value="3"/>
</dbReference>
<evidence type="ECO:0000256" key="1">
    <source>
        <dbReference type="PROSITE-ProRule" id="PRU00708"/>
    </source>
</evidence>
<dbReference type="Pfam" id="PF13041">
    <property type="entry name" value="PPR_2"/>
    <property type="match status" value="1"/>
</dbReference>
<feature type="region of interest" description="Disordered" evidence="2">
    <location>
        <begin position="185"/>
        <end position="225"/>
    </location>
</feature>
<dbReference type="InterPro" id="IPR002885">
    <property type="entry name" value="PPR_rpt"/>
</dbReference>
<protein>
    <recommendedName>
        <fullName evidence="3">Tetratricopeptide repeat domain-containing protein</fullName>
    </recommendedName>
</protein>
<name>A0A9P7QKG2_9HYPO</name>
<dbReference type="PANTHER" id="PTHR47938">
    <property type="entry name" value="RESPIRATORY COMPLEX I CHAPERONE (CIA84), PUTATIVE (AFU_ORTHOLOGUE AFUA_2G06020)-RELATED"/>
    <property type="match status" value="1"/>
</dbReference>
<evidence type="ECO:0000313" key="4">
    <source>
        <dbReference type="EMBL" id="KAG6300330.1"/>
    </source>
</evidence>
<feature type="repeat" description="PPR" evidence="1">
    <location>
        <begin position="879"/>
        <end position="913"/>
    </location>
</feature>
<dbReference type="PROSITE" id="PS51375">
    <property type="entry name" value="PPR"/>
    <property type="match status" value="4"/>
</dbReference>
<proteinExistence type="predicted"/>
<dbReference type="Gene3D" id="1.25.40.10">
    <property type="entry name" value="Tetratricopeptide repeat domain"/>
    <property type="match status" value="5"/>
</dbReference>
<dbReference type="EMBL" id="SRRH01000069">
    <property type="protein sequence ID" value="KAG6300330.1"/>
    <property type="molecule type" value="Genomic_DNA"/>
</dbReference>
<dbReference type="InterPro" id="IPR011990">
    <property type="entry name" value="TPR-like_helical_dom_sf"/>
</dbReference>
<gene>
    <name evidence="4" type="ORF">E4U09_007077</name>
</gene>
<organism evidence="4 5">
    <name type="scientific">Claviceps aff. purpurea</name>
    <dbReference type="NCBI Taxonomy" id="1967640"/>
    <lineage>
        <taxon>Eukaryota</taxon>
        <taxon>Fungi</taxon>
        <taxon>Dikarya</taxon>
        <taxon>Ascomycota</taxon>
        <taxon>Pezizomycotina</taxon>
        <taxon>Sordariomycetes</taxon>
        <taxon>Hypocreomycetidae</taxon>
        <taxon>Hypocreales</taxon>
        <taxon>Clavicipitaceae</taxon>
        <taxon>Claviceps</taxon>
    </lineage>
</organism>
<dbReference type="NCBIfam" id="TIGR00756">
    <property type="entry name" value="PPR"/>
    <property type="match status" value="2"/>
</dbReference>
<reference evidence="4 5" key="1">
    <citation type="journal article" date="2020" name="bioRxiv">
        <title>Whole genome comparisons of ergot fungi reveals the divergence and evolution of species within the genus Claviceps are the result of varying mechanisms driving genome evolution and host range expansion.</title>
        <authorList>
            <person name="Wyka S.A."/>
            <person name="Mondo S.J."/>
            <person name="Liu M."/>
            <person name="Dettman J."/>
            <person name="Nalam V."/>
            <person name="Broders K.D."/>
        </authorList>
    </citation>
    <scope>NUCLEOTIDE SEQUENCE [LARGE SCALE GENOMIC DNA]</scope>
    <source>
        <strain evidence="4 5">Clav52</strain>
    </source>
</reference>
<evidence type="ECO:0000259" key="3">
    <source>
        <dbReference type="Pfam" id="PF24603"/>
    </source>
</evidence>
<dbReference type="PANTHER" id="PTHR47938:SF35">
    <property type="entry name" value="PENTATRICOPEPTIDE REPEAT-CONTAINING PROTEIN 4, MITOCHONDRIAL-RELATED"/>
    <property type="match status" value="1"/>
</dbReference>
<evidence type="ECO:0000313" key="5">
    <source>
        <dbReference type="Proteomes" id="UP000707071"/>
    </source>
</evidence>